<dbReference type="RefSeq" id="WP_307002030.1">
    <property type="nucleotide sequence ID" value="NZ_JAUTBK010000002.1"/>
</dbReference>
<dbReference type="EMBL" id="JAUTBK010000002">
    <property type="protein sequence ID" value="MDQ1207714.1"/>
    <property type="molecule type" value="Genomic_DNA"/>
</dbReference>
<evidence type="ECO:0000313" key="3">
    <source>
        <dbReference type="EMBL" id="MDQ1207714.1"/>
    </source>
</evidence>
<dbReference type="Pfam" id="PF17409">
    <property type="entry name" value="MoaF_C"/>
    <property type="match status" value="1"/>
</dbReference>
<name>A0ABU0UT37_ACIBI</name>
<evidence type="ECO:0008006" key="5">
    <source>
        <dbReference type="Google" id="ProtNLM"/>
    </source>
</evidence>
<protein>
    <recommendedName>
        <fullName evidence="5">Molybdenum cofactor biosynthesis protein F</fullName>
    </recommendedName>
</protein>
<proteinExistence type="predicted"/>
<comment type="caution">
    <text evidence="3">The sequence shown here is derived from an EMBL/GenBank/DDBJ whole genome shotgun (WGS) entry which is preliminary data.</text>
</comment>
<dbReference type="Pfam" id="PF10703">
    <property type="entry name" value="MoaF"/>
    <property type="match status" value="1"/>
</dbReference>
<reference evidence="3 4" key="1">
    <citation type="submission" date="2023-07" db="EMBL/GenBank/DDBJ databases">
        <title>Functional and genomic diversity of the sorghum phyllosphere microbiome.</title>
        <authorList>
            <person name="Shade A."/>
        </authorList>
    </citation>
    <scope>NUCLEOTIDE SEQUENCE [LARGE SCALE GENOMIC DNA]</scope>
    <source>
        <strain evidence="3 4">SORGH_AS_0887</strain>
    </source>
</reference>
<sequence length="271" mass="31269">MEKNDFVTVAELAVGFSEYALNPTDEWVTKPLTLDTAQGLKFEIHCFDLHTARIQLFMPDQQNYVFSSDYNILKINEKIQFLDFLIPSHILPEGRTISVSIAMNVVEQFATIIWGQLPEKNEYDLSTFYRASQNLPITAVKVEFFPAAINQAWSSSTAQHQLTEQLVGRKIQFKYSENDLYQHTYLNKDFYTWECLKGVEEGLCETDKCYYYLLDQNVFLFVWIEKIIPTLGIVIEDLNSHRSHGKIFGYAGYESGQVSNFLVGSYAQEMP</sequence>
<feature type="domain" description="MoaF C-terminal" evidence="2">
    <location>
        <begin position="161"/>
        <end position="269"/>
    </location>
</feature>
<dbReference type="InterPro" id="IPR024724">
    <property type="entry name" value="MoaF_N"/>
</dbReference>
<evidence type="ECO:0000259" key="2">
    <source>
        <dbReference type="Pfam" id="PF17409"/>
    </source>
</evidence>
<keyword evidence="4" id="KW-1185">Reference proteome</keyword>
<accession>A0ABU0UT37</accession>
<feature type="domain" description="Molybdenum cofactor biosynthesis protein F N-terminal" evidence="1">
    <location>
        <begin position="5"/>
        <end position="118"/>
    </location>
</feature>
<dbReference type="Proteomes" id="UP001233360">
    <property type="component" value="Unassembled WGS sequence"/>
</dbReference>
<evidence type="ECO:0000313" key="4">
    <source>
        <dbReference type="Proteomes" id="UP001233360"/>
    </source>
</evidence>
<gene>
    <name evidence="3" type="ORF">QE380_000637</name>
</gene>
<dbReference type="InterPro" id="IPR035348">
    <property type="entry name" value="MoaF_C"/>
</dbReference>
<dbReference type="InterPro" id="IPR012674">
    <property type="entry name" value="Calycin"/>
</dbReference>
<evidence type="ECO:0000259" key="1">
    <source>
        <dbReference type="Pfam" id="PF10703"/>
    </source>
</evidence>
<dbReference type="Gene3D" id="2.40.128.20">
    <property type="match status" value="1"/>
</dbReference>
<organism evidence="3 4">
    <name type="scientific">Acinetobacter baylyi</name>
    <dbReference type="NCBI Taxonomy" id="202950"/>
    <lineage>
        <taxon>Bacteria</taxon>
        <taxon>Pseudomonadati</taxon>
        <taxon>Pseudomonadota</taxon>
        <taxon>Gammaproteobacteria</taxon>
        <taxon>Moraxellales</taxon>
        <taxon>Moraxellaceae</taxon>
        <taxon>Acinetobacter</taxon>
    </lineage>
</organism>